<dbReference type="EMBL" id="CAAALY010029760">
    <property type="protein sequence ID" value="VEL16762.1"/>
    <property type="molecule type" value="Genomic_DNA"/>
</dbReference>
<accession>A0A448WP55</accession>
<keyword evidence="2" id="KW-1185">Reference proteome</keyword>
<comment type="caution">
    <text evidence="1">The sequence shown here is derived from an EMBL/GenBank/DDBJ whole genome shotgun (WGS) entry which is preliminary data.</text>
</comment>
<proteinExistence type="predicted"/>
<dbReference type="Proteomes" id="UP000784294">
    <property type="component" value="Unassembled WGS sequence"/>
</dbReference>
<evidence type="ECO:0000313" key="1">
    <source>
        <dbReference type="EMBL" id="VEL16762.1"/>
    </source>
</evidence>
<reference evidence="1" key="1">
    <citation type="submission" date="2018-11" db="EMBL/GenBank/DDBJ databases">
        <authorList>
            <consortium name="Pathogen Informatics"/>
        </authorList>
    </citation>
    <scope>NUCLEOTIDE SEQUENCE</scope>
</reference>
<protein>
    <submittedName>
        <fullName evidence="1">Uncharacterized protein</fullName>
    </submittedName>
</protein>
<gene>
    <name evidence="1" type="ORF">PXEA_LOCUS10202</name>
</gene>
<sequence>MDARRSGNMFQLDMARVASNVQTRGDSSTCRRDTTKSMQFCLVNIGQTLNINNQRPPIGIRNRMTRCQLVSQYNLPTDETDLDANLLKCSLLKDKCSKRPPLKLISSIVRFFEPDQIKAIQPICHLKIASSNRVRPPLNGVSQNRHNQSQNLLILVCKLQSGG</sequence>
<organism evidence="1 2">
    <name type="scientific">Protopolystoma xenopodis</name>
    <dbReference type="NCBI Taxonomy" id="117903"/>
    <lineage>
        <taxon>Eukaryota</taxon>
        <taxon>Metazoa</taxon>
        <taxon>Spiralia</taxon>
        <taxon>Lophotrochozoa</taxon>
        <taxon>Platyhelminthes</taxon>
        <taxon>Monogenea</taxon>
        <taxon>Polyopisthocotylea</taxon>
        <taxon>Polystomatidea</taxon>
        <taxon>Polystomatidae</taxon>
        <taxon>Protopolystoma</taxon>
    </lineage>
</organism>
<evidence type="ECO:0000313" key="2">
    <source>
        <dbReference type="Proteomes" id="UP000784294"/>
    </source>
</evidence>
<name>A0A448WP55_9PLAT</name>
<dbReference type="AlphaFoldDB" id="A0A448WP55"/>